<sequence length="113" mass="11916">MQVGQPGLFGDAPFFIGGDLLLFVRGSEIHHAAETFFGSFPKCGFVRGEAGDAMIAVDLYDVVHLGPHFCSGVSTGKPAALHAFQLPGTLRMDSKPCAASRLAAMLARKPLAQ</sequence>
<reference evidence="1 2" key="1">
    <citation type="submission" date="2017-03" db="EMBL/GenBank/DDBJ databases">
        <authorList>
            <person name="Afonso C.L."/>
            <person name="Miller P.J."/>
            <person name="Scott M.A."/>
            <person name="Spackman E."/>
            <person name="Goraichik I."/>
            <person name="Dimitrov K.M."/>
            <person name="Suarez D.L."/>
            <person name="Swayne D.E."/>
        </authorList>
    </citation>
    <scope>NUCLEOTIDE SEQUENCE [LARGE SCALE GENOMIC DNA]</scope>
    <source>
        <strain evidence="1 2">CECT 8367</strain>
    </source>
</reference>
<dbReference type="Proteomes" id="UP000193495">
    <property type="component" value="Unassembled WGS sequence"/>
</dbReference>
<evidence type="ECO:0000313" key="2">
    <source>
        <dbReference type="Proteomes" id="UP000193495"/>
    </source>
</evidence>
<dbReference type="AlphaFoldDB" id="A0A1X7AB76"/>
<evidence type="ECO:0000313" key="1">
    <source>
        <dbReference type="EMBL" id="SLN73309.1"/>
    </source>
</evidence>
<proteinExistence type="predicted"/>
<protein>
    <submittedName>
        <fullName evidence="1">Uncharacterized protein</fullName>
    </submittedName>
</protein>
<name>A0A1X7AB76_9RHOB</name>
<dbReference type="EMBL" id="FWFY01000031">
    <property type="protein sequence ID" value="SLN73309.1"/>
    <property type="molecule type" value="Genomic_DNA"/>
</dbReference>
<accession>A0A1X7AB76</accession>
<organism evidence="1 2">
    <name type="scientific">Limimaricola soesokkakensis</name>
    <dbReference type="NCBI Taxonomy" id="1343159"/>
    <lineage>
        <taxon>Bacteria</taxon>
        <taxon>Pseudomonadati</taxon>
        <taxon>Pseudomonadota</taxon>
        <taxon>Alphaproteobacteria</taxon>
        <taxon>Rhodobacterales</taxon>
        <taxon>Paracoccaceae</taxon>
        <taxon>Limimaricola</taxon>
    </lineage>
</organism>
<gene>
    <name evidence="1" type="ORF">LOS8367_03739</name>
</gene>